<keyword evidence="1" id="KW-0812">Transmembrane</keyword>
<dbReference type="GO" id="GO:0005794">
    <property type="term" value="C:Golgi apparatus"/>
    <property type="evidence" value="ECO:0007669"/>
    <property type="project" value="EnsemblFungi"/>
</dbReference>
<feature type="signal peptide" evidence="2">
    <location>
        <begin position="1"/>
        <end position="20"/>
    </location>
</feature>
<dbReference type="InterPro" id="IPR028000">
    <property type="entry name" value="Pma1"/>
</dbReference>
<keyword evidence="1" id="KW-1133">Transmembrane helix</keyword>
<keyword evidence="1" id="KW-0472">Membrane</keyword>
<evidence type="ECO:0000256" key="2">
    <source>
        <dbReference type="SAM" id="SignalP"/>
    </source>
</evidence>
<feature type="chain" id="PRO_5009235909" evidence="2">
    <location>
        <begin position="21"/>
        <end position="391"/>
    </location>
</feature>
<name>A0A1G4J794_9SACH</name>
<evidence type="ECO:0000313" key="4">
    <source>
        <dbReference type="Proteomes" id="UP000190274"/>
    </source>
</evidence>
<dbReference type="Proteomes" id="UP000190274">
    <property type="component" value="Chromosome D"/>
</dbReference>
<evidence type="ECO:0000313" key="3">
    <source>
        <dbReference type="EMBL" id="SCU85726.1"/>
    </source>
</evidence>
<dbReference type="GO" id="GO:0051604">
    <property type="term" value="P:protein maturation"/>
    <property type="evidence" value="ECO:0007669"/>
    <property type="project" value="EnsemblFungi"/>
</dbReference>
<reference evidence="3 4" key="1">
    <citation type="submission" date="2016-03" db="EMBL/GenBank/DDBJ databases">
        <authorList>
            <person name="Devillers H."/>
        </authorList>
    </citation>
    <scope>NUCLEOTIDE SEQUENCE [LARGE SCALE GENOMIC DNA]</scope>
    <source>
        <strain evidence="3">CBS 10888</strain>
    </source>
</reference>
<proteinExistence type="predicted"/>
<dbReference type="AlphaFoldDB" id="A0A1G4J794"/>
<keyword evidence="2" id="KW-0732">Signal</keyword>
<accession>A0A1G4J794</accession>
<keyword evidence="4" id="KW-1185">Reference proteome</keyword>
<dbReference type="OrthoDB" id="4084551at2759"/>
<protein>
    <submittedName>
        <fullName evidence="3">LADA_0D09252g1_1</fullName>
    </submittedName>
</protein>
<sequence length="391" mass="45825">MVFVQSILYLLLIWTGIVQGVRQVVKPRPTTTTSEIPKPWRRTIYSTQVEIVTPTVIAGVTLSAKPLATPDPLQPWISLDKFGNPKTIKPEIKKGRTANAQPDYSTYFKTAHTQTLSYEELKAHNMEPDEVLTEEYFEDEDPTYVSLNPIIRCTPNRYRNKGLAKDVSSEPFCTPYENVDWKVDHTYFITWFTRFFENPESDEVAEKVRLHLFYVQEKSHEKGFKKRDLTASFFSSEWVENVDGLYPLEIIEEWLQSKYEKRVLLAIQPDYVSDQEFDPWSNGILLRIIMGPRVFKNTKQQLALQDAGISDDTWYYVALTMPTIVVVACVAMYFFLYLNKQHRDIRDIRQFAVNQRRRVLGKFKTYQKYKKINNRPYDELPTHSKKSNKQT</sequence>
<feature type="transmembrane region" description="Helical" evidence="1">
    <location>
        <begin position="314"/>
        <end position="338"/>
    </location>
</feature>
<dbReference type="GO" id="GO:0006605">
    <property type="term" value="P:protein targeting"/>
    <property type="evidence" value="ECO:0007669"/>
    <property type="project" value="EnsemblFungi"/>
</dbReference>
<evidence type="ECO:0000256" key="1">
    <source>
        <dbReference type="SAM" id="Phobius"/>
    </source>
</evidence>
<dbReference type="EMBL" id="LT598454">
    <property type="protein sequence ID" value="SCU85726.1"/>
    <property type="molecule type" value="Genomic_DNA"/>
</dbReference>
<gene>
    <name evidence="3" type="ORF">LADA_0D09252G</name>
</gene>
<organism evidence="3 4">
    <name type="scientific">Lachancea dasiensis</name>
    <dbReference type="NCBI Taxonomy" id="1072105"/>
    <lineage>
        <taxon>Eukaryota</taxon>
        <taxon>Fungi</taxon>
        <taxon>Dikarya</taxon>
        <taxon>Ascomycota</taxon>
        <taxon>Saccharomycotina</taxon>
        <taxon>Saccharomycetes</taxon>
        <taxon>Saccharomycetales</taxon>
        <taxon>Saccharomycetaceae</taxon>
        <taxon>Lachancea</taxon>
    </lineage>
</organism>
<dbReference type="Pfam" id="PF14610">
    <property type="entry name" value="Psg1"/>
    <property type="match status" value="1"/>
</dbReference>